<organism evidence="3 4">
    <name type="scientific">Chitinophaga horti</name>
    <dbReference type="NCBI Taxonomy" id="2920382"/>
    <lineage>
        <taxon>Bacteria</taxon>
        <taxon>Pseudomonadati</taxon>
        <taxon>Bacteroidota</taxon>
        <taxon>Chitinophagia</taxon>
        <taxon>Chitinophagales</taxon>
        <taxon>Chitinophagaceae</taxon>
        <taxon>Chitinophaga</taxon>
    </lineage>
</organism>
<sequence>MNIRQSLLTISLLLAGLAAKPQQVITNMKTLAASTTEADFPKAFAYYQQLGRQAAADSVVALSRQKFPKGKIMRDSLLAGIYKEKDLLKRDELIKKCTTAFPRKNYDGVFVIYDYVRAGVGTQFVNAGNTPKALAYANDLEEQFWMGEGLMQIGTALLRKGDTASATPLFLRAAESARPFLGKPGNEAQFASVGFPYAARTYADLMLRKGDIKTALTFMNEAAASDNTKDTEFFLIYARILKANGQLLQAQAQLEASVIKGNAGAATRQMLQEIYHGDQPFDTYVTGLKTRMQSAIRDKAAKEMINEPALAFALKDMNGNTVSLASLQGKVVVLDFWATWCGPCKASFPAMKKAQDKFKSDKNVQFLFIDCWEKADDFETIVKNYINTNRYDFNVLFDPKPEDGKSTAEAYGVTAIPAKFVIDGRGRIRFKLAGFTGGEEAAVEELAAMIEMARKG</sequence>
<reference evidence="3" key="1">
    <citation type="submission" date="2022-10" db="EMBL/GenBank/DDBJ databases">
        <title>Chitinophaga sp. nov., isolated from soil.</title>
        <authorList>
            <person name="Jeon C.O."/>
        </authorList>
    </citation>
    <scope>NUCLEOTIDE SEQUENCE</scope>
    <source>
        <strain evidence="3">R8</strain>
    </source>
</reference>
<dbReference type="Gene3D" id="1.25.40.10">
    <property type="entry name" value="Tetratricopeptide repeat domain"/>
    <property type="match status" value="1"/>
</dbReference>
<dbReference type="CDD" id="cd02966">
    <property type="entry name" value="TlpA_like_family"/>
    <property type="match status" value="1"/>
</dbReference>
<dbReference type="RefSeq" id="WP_264281817.1">
    <property type="nucleotide sequence ID" value="NZ_CP107006.1"/>
</dbReference>
<dbReference type="Proteomes" id="UP001162741">
    <property type="component" value="Chromosome"/>
</dbReference>
<gene>
    <name evidence="3" type="ORF">MKQ68_01755</name>
</gene>
<evidence type="ECO:0000259" key="2">
    <source>
        <dbReference type="PROSITE" id="PS51352"/>
    </source>
</evidence>
<dbReference type="Gene3D" id="3.40.30.10">
    <property type="entry name" value="Glutaredoxin"/>
    <property type="match status" value="1"/>
</dbReference>
<dbReference type="EMBL" id="CP107006">
    <property type="protein sequence ID" value="UYQ93819.1"/>
    <property type="molecule type" value="Genomic_DNA"/>
</dbReference>
<dbReference type="InterPro" id="IPR036249">
    <property type="entry name" value="Thioredoxin-like_sf"/>
</dbReference>
<dbReference type="PANTHER" id="PTHR42852">
    <property type="entry name" value="THIOL:DISULFIDE INTERCHANGE PROTEIN DSBE"/>
    <property type="match status" value="1"/>
</dbReference>
<dbReference type="Pfam" id="PF00578">
    <property type="entry name" value="AhpC-TSA"/>
    <property type="match status" value="1"/>
</dbReference>
<evidence type="ECO:0000256" key="1">
    <source>
        <dbReference type="ARBA" id="ARBA00023284"/>
    </source>
</evidence>
<protein>
    <submittedName>
        <fullName evidence="3">TlpA family protein disulfide reductase</fullName>
    </submittedName>
</protein>
<keyword evidence="4" id="KW-1185">Reference proteome</keyword>
<proteinExistence type="predicted"/>
<dbReference type="InterPro" id="IPR050553">
    <property type="entry name" value="Thioredoxin_ResA/DsbE_sf"/>
</dbReference>
<accession>A0ABY6J6N7</accession>
<dbReference type="PANTHER" id="PTHR42852:SF17">
    <property type="entry name" value="THIOREDOXIN-LIKE PROTEIN HI_1115"/>
    <property type="match status" value="1"/>
</dbReference>
<keyword evidence="1" id="KW-0676">Redox-active center</keyword>
<dbReference type="InterPro" id="IPR017937">
    <property type="entry name" value="Thioredoxin_CS"/>
</dbReference>
<dbReference type="InterPro" id="IPR011990">
    <property type="entry name" value="TPR-like_helical_dom_sf"/>
</dbReference>
<evidence type="ECO:0000313" key="4">
    <source>
        <dbReference type="Proteomes" id="UP001162741"/>
    </source>
</evidence>
<name>A0ABY6J6N7_9BACT</name>
<dbReference type="InterPro" id="IPR013766">
    <property type="entry name" value="Thioredoxin_domain"/>
</dbReference>
<dbReference type="InterPro" id="IPR000866">
    <property type="entry name" value="AhpC/TSA"/>
</dbReference>
<evidence type="ECO:0000313" key="3">
    <source>
        <dbReference type="EMBL" id="UYQ93819.1"/>
    </source>
</evidence>
<dbReference type="SUPFAM" id="SSF48452">
    <property type="entry name" value="TPR-like"/>
    <property type="match status" value="1"/>
</dbReference>
<feature type="domain" description="Thioredoxin" evidence="2">
    <location>
        <begin position="303"/>
        <end position="455"/>
    </location>
</feature>
<dbReference type="SUPFAM" id="SSF52833">
    <property type="entry name" value="Thioredoxin-like"/>
    <property type="match status" value="1"/>
</dbReference>
<dbReference type="PROSITE" id="PS51352">
    <property type="entry name" value="THIOREDOXIN_2"/>
    <property type="match status" value="1"/>
</dbReference>
<dbReference type="PROSITE" id="PS00194">
    <property type="entry name" value="THIOREDOXIN_1"/>
    <property type="match status" value="1"/>
</dbReference>